<dbReference type="AlphaFoldDB" id="A0A286BM94"/>
<dbReference type="Proteomes" id="UP000219271">
    <property type="component" value="Unassembled WGS sequence"/>
</dbReference>
<protein>
    <submittedName>
        <fullName evidence="1">Uncharacterized protein</fullName>
    </submittedName>
</protein>
<evidence type="ECO:0000313" key="2">
    <source>
        <dbReference type="Proteomes" id="UP000219271"/>
    </source>
</evidence>
<name>A0A286BM94_9GAMM</name>
<organism evidence="1 2">
    <name type="scientific">Candidatus Pantoea floridensis</name>
    <dbReference type="NCBI Taxonomy" id="1938870"/>
    <lineage>
        <taxon>Bacteria</taxon>
        <taxon>Pseudomonadati</taxon>
        <taxon>Pseudomonadota</taxon>
        <taxon>Gammaproteobacteria</taxon>
        <taxon>Enterobacterales</taxon>
        <taxon>Erwiniaceae</taxon>
        <taxon>Pantoea</taxon>
    </lineage>
</organism>
<dbReference type="RefSeq" id="WP_176519115.1">
    <property type="nucleotide sequence ID" value="NZ_OCMY01000001.1"/>
</dbReference>
<dbReference type="EMBL" id="OCMY01000001">
    <property type="protein sequence ID" value="SOD35289.1"/>
    <property type="molecule type" value="Genomic_DNA"/>
</dbReference>
<keyword evidence="2" id="KW-1185">Reference proteome</keyword>
<sequence>MNTLYDFAELHDEVLDAEEQNIITVNLPGRQAIYVIGQNDDDVDMLLDVQMCGV</sequence>
<evidence type="ECO:0000313" key="1">
    <source>
        <dbReference type="EMBL" id="SOD35289.1"/>
    </source>
</evidence>
<accession>A0A286BM94</accession>
<proteinExistence type="predicted"/>
<reference evidence="2" key="1">
    <citation type="submission" date="2017-09" db="EMBL/GenBank/DDBJ databases">
        <authorList>
            <person name="Varghese N."/>
            <person name="Submissions S."/>
        </authorList>
    </citation>
    <scope>NUCLEOTIDE SEQUENCE [LARGE SCALE GENOMIC DNA]</scope>
    <source>
        <strain evidence="2">JKS000234</strain>
    </source>
</reference>
<gene>
    <name evidence="1" type="ORF">SAMN06273570_0198</name>
</gene>